<evidence type="ECO:0000256" key="7">
    <source>
        <dbReference type="RuleBase" id="RU361195"/>
    </source>
</evidence>
<dbReference type="SMART" id="SM00523">
    <property type="entry name" value="DWA"/>
    <property type="match status" value="1"/>
</dbReference>
<evidence type="ECO:0000256" key="4">
    <source>
        <dbReference type="ARBA" id="ARBA00023015"/>
    </source>
</evidence>
<keyword evidence="7" id="KW-0963">Cytoplasm</keyword>
<gene>
    <name evidence="11" type="ORF">CUNI_LOCUS1912</name>
</gene>
<dbReference type="InterPro" id="IPR003619">
    <property type="entry name" value="MAD_homology1_Dwarfin-type"/>
</dbReference>
<evidence type="ECO:0000259" key="9">
    <source>
        <dbReference type="PROSITE" id="PS51075"/>
    </source>
</evidence>
<evidence type="ECO:0000256" key="6">
    <source>
        <dbReference type="ARBA" id="ARBA00023242"/>
    </source>
</evidence>
<keyword evidence="2" id="KW-0479">Metal-binding</keyword>
<reference evidence="11" key="1">
    <citation type="submission" date="2021-04" db="EMBL/GenBank/DDBJ databases">
        <authorList>
            <consortium name="Molecular Ecology Group"/>
        </authorList>
    </citation>
    <scope>NUCLEOTIDE SEQUENCE</scope>
</reference>
<feature type="domain" description="MH2" evidence="10">
    <location>
        <begin position="200"/>
        <end position="450"/>
    </location>
</feature>
<dbReference type="Proteomes" id="UP000678393">
    <property type="component" value="Unassembled WGS sequence"/>
</dbReference>
<feature type="domain" description="MH2" evidence="10">
    <location>
        <begin position="478"/>
        <end position="659"/>
    </location>
</feature>
<proteinExistence type="inferred from homology"/>
<feature type="domain" description="MH1" evidence="9">
    <location>
        <begin position="8"/>
        <end position="151"/>
    </location>
</feature>
<keyword evidence="4 7" id="KW-0805">Transcription regulation</keyword>
<dbReference type="GO" id="GO:0140416">
    <property type="term" value="F:transcription regulator inhibitor activity"/>
    <property type="evidence" value="ECO:0007669"/>
    <property type="project" value="TreeGrafter"/>
</dbReference>
<dbReference type="PROSITE" id="PS51075">
    <property type="entry name" value="MH1"/>
    <property type="match status" value="1"/>
</dbReference>
<dbReference type="GO" id="GO:0046872">
    <property type="term" value="F:metal ion binding"/>
    <property type="evidence" value="ECO:0007669"/>
    <property type="project" value="UniProtKB-KW"/>
</dbReference>
<comment type="caution">
    <text evidence="11">The sequence shown here is derived from an EMBL/GenBank/DDBJ whole genome shotgun (WGS) entry which is preliminary data.</text>
</comment>
<name>A0A8S3YI40_9EUPU</name>
<feature type="compositionally biased region" description="Polar residues" evidence="8">
    <location>
        <begin position="411"/>
        <end position="423"/>
    </location>
</feature>
<dbReference type="PANTHER" id="PTHR13703:SF54">
    <property type="entry name" value="MOTHERS AGAINST DECAPENTAPLEGIC HOMOLOG"/>
    <property type="match status" value="1"/>
</dbReference>
<dbReference type="PANTHER" id="PTHR13703">
    <property type="entry name" value="SMAD"/>
    <property type="match status" value="1"/>
</dbReference>
<dbReference type="Pfam" id="PF03165">
    <property type="entry name" value="MH1"/>
    <property type="match status" value="1"/>
</dbReference>
<evidence type="ECO:0000256" key="1">
    <source>
        <dbReference type="ARBA" id="ARBA00005545"/>
    </source>
</evidence>
<feature type="region of interest" description="Disordered" evidence="8">
    <location>
        <begin position="411"/>
        <end position="448"/>
    </location>
</feature>
<dbReference type="InterPro" id="IPR013019">
    <property type="entry name" value="MAD_homology_MH1"/>
</dbReference>
<keyword evidence="6 7" id="KW-0539">Nucleus</keyword>
<accession>A0A8S3YI40</accession>
<dbReference type="CDD" id="cd10489">
    <property type="entry name" value="MH1_SMAD_6_7"/>
    <property type="match status" value="1"/>
</dbReference>
<dbReference type="AlphaFoldDB" id="A0A8S3YI40"/>
<comment type="similarity">
    <text evidence="1 7">Belongs to the dwarfin/SMAD family.</text>
</comment>
<dbReference type="InterPro" id="IPR036578">
    <property type="entry name" value="SMAD_MH1_sf"/>
</dbReference>
<dbReference type="SUPFAM" id="SSF56366">
    <property type="entry name" value="SMAD MH1 domain"/>
    <property type="match status" value="1"/>
</dbReference>
<evidence type="ECO:0000259" key="10">
    <source>
        <dbReference type="PROSITE" id="PS51076"/>
    </source>
</evidence>
<evidence type="ECO:0000313" key="12">
    <source>
        <dbReference type="Proteomes" id="UP000678393"/>
    </source>
</evidence>
<feature type="compositionally biased region" description="Polar residues" evidence="8">
    <location>
        <begin position="507"/>
        <end position="523"/>
    </location>
</feature>
<dbReference type="InterPro" id="IPR013790">
    <property type="entry name" value="Dwarfin"/>
</dbReference>
<keyword evidence="3" id="KW-0862">Zinc</keyword>
<comment type="subcellular location">
    <subcellularLocation>
        <location evidence="7">Cytoplasm</location>
    </subcellularLocation>
    <subcellularLocation>
        <location evidence="7">Nucleus</location>
    </subcellularLocation>
</comment>
<dbReference type="EMBL" id="CAJHNH020000241">
    <property type="protein sequence ID" value="CAG5116354.1"/>
    <property type="molecule type" value="Genomic_DNA"/>
</dbReference>
<sequence>MFRSKRSSLVKRLWKYRVNDETKSSSQRDTSTAPLQPDSTTSFHEDIEFKSVTNSFLKRLKEDQLEALVQAMESRGGEVTPCVPVAKSFLRIGRLMVSPYVLCCRVFRWPDLKSDADMKRLPSCMRQNEDKEAVICCNPYHWSLVVKIDEPPVHPQRNELGDKHEDGYPKILEPTDTGHSLCGHQEDLSGYGTEYDCRLWCTVAYWELKERVGRLFTVTDPSVHIFQQLPHGDGMCLRLFQKPTNVEVVKRTREKIGFGIILSREAAHKRDASMVATHDAVEDSAGLSPETSVSPLSSQLCLSSSPFLSPPQEERGDAECGLKSHSVFSSTSNCQMPALPSGVHGTDVDLVRGVVSDIIADCDEKDVSGHHYGDSTEQPSCHQHGHQQHGTYDSMHDSYLYTESMDYTQDLGTSPPYFQQSNHLGIHPQSRSPSCLSSSSFSSSPPSSPPLYFSSDTSFYDLHYSSVNYGGSVDTSDTTHINNNKANNNNNHHHHHSNISGCIKRFNTGSSTDNSKSGRNLTSPILAPSTVTQTTNVTSSTVQSSGLPANQGEVWAYNASDFPIFVNSPTLDDPQFPRSLVVKKVPPGYSIKVYDYARAELLERTDARSVLLKDGPFDPCCVRISLAKGWGPSYSRQFITSCPCWLEVLLGARKHSSAS</sequence>
<feature type="compositionally biased region" description="Low complexity" evidence="8">
    <location>
        <begin position="480"/>
        <end position="490"/>
    </location>
</feature>
<dbReference type="GO" id="GO:0030154">
    <property type="term" value="P:cell differentiation"/>
    <property type="evidence" value="ECO:0007669"/>
    <property type="project" value="TreeGrafter"/>
</dbReference>
<dbReference type="GO" id="GO:0009653">
    <property type="term" value="P:anatomical structure morphogenesis"/>
    <property type="evidence" value="ECO:0007669"/>
    <property type="project" value="TreeGrafter"/>
</dbReference>
<evidence type="ECO:0000256" key="5">
    <source>
        <dbReference type="ARBA" id="ARBA00023163"/>
    </source>
</evidence>
<dbReference type="GO" id="GO:0006357">
    <property type="term" value="P:regulation of transcription by RNA polymerase II"/>
    <property type="evidence" value="ECO:0007669"/>
    <property type="project" value="TreeGrafter"/>
</dbReference>
<dbReference type="Gene3D" id="2.60.200.10">
    <property type="match status" value="2"/>
</dbReference>
<feature type="region of interest" description="Disordered" evidence="8">
    <location>
        <begin position="369"/>
        <end position="393"/>
    </location>
</feature>
<dbReference type="InterPro" id="IPR001132">
    <property type="entry name" value="SMAD_dom_Dwarfin-type"/>
</dbReference>
<dbReference type="GO" id="GO:0071144">
    <property type="term" value="C:heteromeric SMAD protein complex"/>
    <property type="evidence" value="ECO:0007669"/>
    <property type="project" value="TreeGrafter"/>
</dbReference>
<dbReference type="GO" id="GO:0060395">
    <property type="term" value="P:SMAD protein signal transduction"/>
    <property type="evidence" value="ECO:0007669"/>
    <property type="project" value="TreeGrafter"/>
</dbReference>
<protein>
    <recommendedName>
        <fullName evidence="7">Mothers against decapentaplegic homolog</fullName>
        <shortName evidence="7">MAD homolog</shortName>
        <shortName evidence="7">Mothers against DPP homolog</shortName>
    </recommendedName>
    <alternativeName>
        <fullName evidence="7">SMAD family member</fullName>
    </alternativeName>
</protein>
<dbReference type="PROSITE" id="PS51076">
    <property type="entry name" value="MH2"/>
    <property type="match status" value="2"/>
</dbReference>
<organism evidence="11 12">
    <name type="scientific">Candidula unifasciata</name>
    <dbReference type="NCBI Taxonomy" id="100452"/>
    <lineage>
        <taxon>Eukaryota</taxon>
        <taxon>Metazoa</taxon>
        <taxon>Spiralia</taxon>
        <taxon>Lophotrochozoa</taxon>
        <taxon>Mollusca</taxon>
        <taxon>Gastropoda</taxon>
        <taxon>Heterobranchia</taxon>
        <taxon>Euthyneura</taxon>
        <taxon>Panpulmonata</taxon>
        <taxon>Eupulmonata</taxon>
        <taxon>Stylommatophora</taxon>
        <taxon>Helicina</taxon>
        <taxon>Helicoidea</taxon>
        <taxon>Geomitridae</taxon>
        <taxon>Candidula</taxon>
    </lineage>
</organism>
<evidence type="ECO:0000256" key="2">
    <source>
        <dbReference type="ARBA" id="ARBA00022723"/>
    </source>
</evidence>
<dbReference type="OrthoDB" id="5946219at2759"/>
<dbReference type="Gene3D" id="3.90.520.10">
    <property type="entry name" value="SMAD MH1 domain"/>
    <property type="match status" value="1"/>
</dbReference>
<keyword evidence="12" id="KW-1185">Reference proteome</keyword>
<dbReference type="GO" id="GO:0005737">
    <property type="term" value="C:cytoplasm"/>
    <property type="evidence" value="ECO:0007669"/>
    <property type="project" value="UniProtKB-SubCell"/>
</dbReference>
<dbReference type="Pfam" id="PF03166">
    <property type="entry name" value="MH2"/>
    <property type="match status" value="2"/>
</dbReference>
<dbReference type="SMART" id="SM00524">
    <property type="entry name" value="DWB"/>
    <property type="match status" value="2"/>
</dbReference>
<evidence type="ECO:0000256" key="3">
    <source>
        <dbReference type="ARBA" id="ARBA00022833"/>
    </source>
</evidence>
<feature type="compositionally biased region" description="Low complexity" evidence="8">
    <location>
        <begin position="430"/>
        <end position="448"/>
    </location>
</feature>
<keyword evidence="5 7" id="KW-0804">Transcription</keyword>
<evidence type="ECO:0000256" key="8">
    <source>
        <dbReference type="SAM" id="MobiDB-lite"/>
    </source>
</evidence>
<dbReference type="GO" id="GO:0070411">
    <property type="term" value="F:I-SMAD binding"/>
    <property type="evidence" value="ECO:0007669"/>
    <property type="project" value="TreeGrafter"/>
</dbReference>
<dbReference type="SUPFAM" id="SSF49879">
    <property type="entry name" value="SMAD/FHA domain"/>
    <property type="match status" value="2"/>
</dbReference>
<feature type="region of interest" description="Disordered" evidence="8">
    <location>
        <begin position="478"/>
        <end position="531"/>
    </location>
</feature>
<evidence type="ECO:0000313" key="11">
    <source>
        <dbReference type="EMBL" id="CAG5116354.1"/>
    </source>
</evidence>
<dbReference type="InterPro" id="IPR008984">
    <property type="entry name" value="SMAD_FHA_dom_sf"/>
</dbReference>
<dbReference type="InterPro" id="IPR017855">
    <property type="entry name" value="SMAD-like_dom_sf"/>
</dbReference>